<keyword evidence="2" id="KW-0479">Metal-binding</keyword>
<evidence type="ECO:0000256" key="2">
    <source>
        <dbReference type="PROSITE-ProRule" id="PRU00276"/>
    </source>
</evidence>
<sequence length="515" mass="57795">MARLVLLVVSIISATVVTETRRLSNSISHYEPLDYNQRDLHEKHDRARRSADGELELQFNALERDFHLRLRRATSIFAEDFTIETSEDGVSDFDTSHIYTGFLQGEPSSHCHGSIHNGTFEGSIRSGSDEYFIEPAHRYYKEHHPDFHSVIYMGKDVQLTSEHRDPSGCSMSAELFTKMQKIQNDFQDKKKYIKDRTRRNSDQTTCPLFIQTDHTFYEKYGSYKEVVSAIASALDAVNYIYGNTVFGSYTNIGFLVKRIRVYTTSDIALPQYNFANEYIGVEKYLDLASSDNFDEYCLSYAFCARDFTNGILGLAWIGYASDLQGGGICDQYREYINQGWRSLNTGVVTTVNYGFPVPPLLFHLTFAHELGHSFGSPHDYPSECRPGGVAGNYIMYSKSSDGLHVNNNEFSECSIGNMTLVLDAKKNRCFTSPDFAICGNGIVEGTEECDCGYEYECEDKCCEPRKAAVSDSNACKLSKYIPGVECSLSDGPCCDPDTCRPMAIGEVCRLAGGLS</sequence>
<dbReference type="InterPro" id="IPR001590">
    <property type="entry name" value="Peptidase_M12B"/>
</dbReference>
<dbReference type="InterPro" id="IPR001762">
    <property type="entry name" value="Disintegrin_dom"/>
</dbReference>
<dbReference type="Pfam" id="PF01562">
    <property type="entry name" value="Pep_M12B_propep"/>
    <property type="match status" value="1"/>
</dbReference>
<feature type="domain" description="Disintegrin" evidence="4">
    <location>
        <begin position="435"/>
        <end position="515"/>
    </location>
</feature>
<dbReference type="InterPro" id="IPR024079">
    <property type="entry name" value="MetalloPept_cat_dom_sf"/>
</dbReference>
<evidence type="ECO:0000259" key="5">
    <source>
        <dbReference type="PROSITE" id="PS50215"/>
    </source>
</evidence>
<feature type="active site" evidence="2">
    <location>
        <position position="369"/>
    </location>
</feature>
<dbReference type="InterPro" id="IPR002870">
    <property type="entry name" value="Peptidase_M12B_N"/>
</dbReference>
<proteinExistence type="predicted"/>
<accession>A0ABM0MTT2</accession>
<feature type="signal peptide" evidence="3">
    <location>
        <begin position="1"/>
        <end position="18"/>
    </location>
</feature>
<dbReference type="Proteomes" id="UP000694865">
    <property type="component" value="Unplaced"/>
</dbReference>
<evidence type="ECO:0000313" key="7">
    <source>
        <dbReference type="RefSeq" id="XP_006823423.1"/>
    </source>
</evidence>
<organism evidence="6 7">
    <name type="scientific">Saccoglossus kowalevskii</name>
    <name type="common">Acorn worm</name>
    <dbReference type="NCBI Taxonomy" id="10224"/>
    <lineage>
        <taxon>Eukaryota</taxon>
        <taxon>Metazoa</taxon>
        <taxon>Hemichordata</taxon>
        <taxon>Enteropneusta</taxon>
        <taxon>Harrimaniidae</taxon>
        <taxon>Saccoglossus</taxon>
    </lineage>
</organism>
<keyword evidence="2" id="KW-0862">Zinc</keyword>
<dbReference type="RefSeq" id="XP_006823423.1">
    <property type="nucleotide sequence ID" value="XM_006823360.1"/>
</dbReference>
<evidence type="ECO:0000256" key="1">
    <source>
        <dbReference type="ARBA" id="ARBA00023157"/>
    </source>
</evidence>
<dbReference type="SUPFAM" id="SSF55486">
    <property type="entry name" value="Metalloproteases ('zincins'), catalytic domain"/>
    <property type="match status" value="1"/>
</dbReference>
<protein>
    <submittedName>
        <fullName evidence="7">Disintegrin and metalloproteinase domain-containing protein 10-like</fullName>
    </submittedName>
</protein>
<feature type="domain" description="Peptidase M12B" evidence="5">
    <location>
        <begin position="204"/>
        <end position="434"/>
    </location>
</feature>
<feature type="binding site" evidence="2">
    <location>
        <position position="372"/>
    </location>
    <ligand>
        <name>Zn(2+)</name>
        <dbReference type="ChEBI" id="CHEBI:29105"/>
        <note>catalytic</note>
    </ligand>
</feature>
<gene>
    <name evidence="7" type="primary">LOC100367238</name>
</gene>
<reference evidence="7" key="1">
    <citation type="submission" date="2025-08" db="UniProtKB">
        <authorList>
            <consortium name="RefSeq"/>
        </authorList>
    </citation>
    <scope>IDENTIFICATION</scope>
    <source>
        <tissue evidence="7">Testes</tissue>
    </source>
</reference>
<dbReference type="Pfam" id="PF13574">
    <property type="entry name" value="Reprolysin_2"/>
    <property type="match status" value="1"/>
</dbReference>
<evidence type="ECO:0000313" key="6">
    <source>
        <dbReference type="Proteomes" id="UP000694865"/>
    </source>
</evidence>
<dbReference type="PANTHER" id="PTHR45702:SF2">
    <property type="entry name" value="KUZBANIAN, ISOFORM A"/>
    <property type="match status" value="1"/>
</dbReference>
<dbReference type="PANTHER" id="PTHR45702">
    <property type="entry name" value="ADAM10/ADAM17 METALLOPEPTIDASE FAMILY MEMBER"/>
    <property type="match status" value="1"/>
</dbReference>
<dbReference type="SMART" id="SM00050">
    <property type="entry name" value="DISIN"/>
    <property type="match status" value="1"/>
</dbReference>
<feature type="binding site" evidence="2">
    <location>
        <position position="378"/>
    </location>
    <ligand>
        <name>Zn(2+)</name>
        <dbReference type="ChEBI" id="CHEBI:29105"/>
        <note>catalytic</note>
    </ligand>
</feature>
<dbReference type="PROSITE" id="PS50215">
    <property type="entry name" value="ADAM_MEPRO"/>
    <property type="match status" value="1"/>
</dbReference>
<keyword evidence="1" id="KW-1015">Disulfide bond</keyword>
<comment type="caution">
    <text evidence="2">Lacks conserved residue(s) required for the propagation of feature annotation.</text>
</comment>
<evidence type="ECO:0000256" key="3">
    <source>
        <dbReference type="SAM" id="SignalP"/>
    </source>
</evidence>
<dbReference type="Gene3D" id="3.40.390.10">
    <property type="entry name" value="Collagenase (Catalytic Domain)"/>
    <property type="match status" value="1"/>
</dbReference>
<evidence type="ECO:0000259" key="4">
    <source>
        <dbReference type="PROSITE" id="PS50214"/>
    </source>
</evidence>
<keyword evidence="3" id="KW-0732">Signal</keyword>
<feature type="chain" id="PRO_5045468436" evidence="3">
    <location>
        <begin position="19"/>
        <end position="515"/>
    </location>
</feature>
<keyword evidence="6" id="KW-1185">Reference proteome</keyword>
<name>A0ABM0MTT2_SACKO</name>
<dbReference type="Gene3D" id="4.10.70.10">
    <property type="entry name" value="Disintegrin domain"/>
    <property type="match status" value="1"/>
</dbReference>
<dbReference type="InterPro" id="IPR036436">
    <property type="entry name" value="Disintegrin_dom_sf"/>
</dbReference>
<feature type="binding site" evidence="2">
    <location>
        <position position="368"/>
    </location>
    <ligand>
        <name>Zn(2+)</name>
        <dbReference type="ChEBI" id="CHEBI:29105"/>
        <note>catalytic</note>
    </ligand>
</feature>
<dbReference type="InterPro" id="IPR051489">
    <property type="entry name" value="ADAM_Metalloproteinase"/>
</dbReference>
<dbReference type="GeneID" id="100367238"/>
<dbReference type="PROSITE" id="PS50214">
    <property type="entry name" value="DISINTEGRIN_2"/>
    <property type="match status" value="1"/>
</dbReference>